<evidence type="ECO:0008006" key="5">
    <source>
        <dbReference type="Google" id="ProtNLM"/>
    </source>
</evidence>
<dbReference type="InterPro" id="IPR029058">
    <property type="entry name" value="AB_hydrolase_fold"/>
</dbReference>
<dbReference type="InterPro" id="IPR016986">
    <property type="entry name" value="UCP031982_abhydr"/>
</dbReference>
<dbReference type="PANTHER" id="PTHR22946">
    <property type="entry name" value="DIENELACTONE HYDROLASE DOMAIN-CONTAINING PROTEIN-RELATED"/>
    <property type="match status" value="1"/>
</dbReference>
<name>A0AAP6JEU8_9GAMM</name>
<proteinExistence type="predicted"/>
<dbReference type="Pfam" id="PF03403">
    <property type="entry name" value="PAF-AH_p_II"/>
    <property type="match status" value="1"/>
</dbReference>
<dbReference type="PIRSF" id="PIRSF031982">
    <property type="entry name" value="UCP031982_abhydr"/>
    <property type="match status" value="1"/>
</dbReference>
<dbReference type="RefSeq" id="WP_346051410.1">
    <property type="nucleotide sequence ID" value="NZ_JAYGII010000013.1"/>
</dbReference>
<sequence>MSRLNPEPSTATALIRVLLLLAMLLAAFACSGDPAANSTVGRAHLALEDAERSHWSGDGSRPLQTTVWYPAPPEVAGEEWRGGVFRFGHSALNAPFLDTARRPLIIVSHGTGGSTAQMSWLAEQLVGAGFIVAGVNHHGNTVTEVRQWPGGFIQPWERTRDISVLIDQLLEHPDIGPRIDPERLGAVGFSLGGYSVLGLAGVHLPSYEVWQQRCGERADSHACQLPPEADFSFDDVQSMQASDPAFQAGLKRGEGRFHDERIGAVYAIAPALVALLEENDSTPGAQAIRMLLAENDEQIELEATTAAVERAIRPVSSQASLWVMEGASHYTYLAPCTLRGRLLVRSLCGDPWGRNRQAAHAAVGADVIDYFSHALSHNESQGAPLDH</sequence>
<protein>
    <recommendedName>
        <fullName evidence="5">Dienelactone hydrolase</fullName>
    </recommendedName>
</protein>
<comment type="caution">
    <text evidence="3">The sequence shown here is derived from an EMBL/GenBank/DDBJ whole genome shotgun (WGS) entry which is preliminary data.</text>
</comment>
<dbReference type="GO" id="GO:0052689">
    <property type="term" value="F:carboxylic ester hydrolase activity"/>
    <property type="evidence" value="ECO:0007669"/>
    <property type="project" value="UniProtKB-ARBA"/>
</dbReference>
<feature type="chain" id="PRO_5042828886" description="Dienelactone hydrolase" evidence="2">
    <location>
        <begin position="30"/>
        <end position="387"/>
    </location>
</feature>
<evidence type="ECO:0000313" key="3">
    <source>
        <dbReference type="EMBL" id="MEA5445705.1"/>
    </source>
</evidence>
<evidence type="ECO:0000256" key="1">
    <source>
        <dbReference type="ARBA" id="ARBA00022801"/>
    </source>
</evidence>
<keyword evidence="2" id="KW-0732">Signal</keyword>
<keyword evidence="1" id="KW-0378">Hydrolase</keyword>
<dbReference type="InterPro" id="IPR050261">
    <property type="entry name" value="FrsA_esterase"/>
</dbReference>
<dbReference type="Gene3D" id="3.40.50.1820">
    <property type="entry name" value="alpha/beta hydrolase"/>
    <property type="match status" value="1"/>
</dbReference>
<keyword evidence="4" id="KW-1185">Reference proteome</keyword>
<evidence type="ECO:0000256" key="2">
    <source>
        <dbReference type="SAM" id="SignalP"/>
    </source>
</evidence>
<accession>A0AAP6JEU8</accession>
<gene>
    <name evidence="3" type="ORF">VCB98_07730</name>
</gene>
<dbReference type="Proteomes" id="UP001302316">
    <property type="component" value="Unassembled WGS sequence"/>
</dbReference>
<feature type="signal peptide" evidence="2">
    <location>
        <begin position="1"/>
        <end position="29"/>
    </location>
</feature>
<dbReference type="AlphaFoldDB" id="A0AAP6JEU8"/>
<organism evidence="3 4">
    <name type="scientific">Natronospira elongata</name>
    <dbReference type="NCBI Taxonomy" id="3110268"/>
    <lineage>
        <taxon>Bacteria</taxon>
        <taxon>Pseudomonadati</taxon>
        <taxon>Pseudomonadota</taxon>
        <taxon>Gammaproteobacteria</taxon>
        <taxon>Natronospirales</taxon>
        <taxon>Natronospiraceae</taxon>
        <taxon>Natronospira</taxon>
    </lineage>
</organism>
<dbReference type="PANTHER" id="PTHR22946:SF9">
    <property type="entry name" value="POLYKETIDE TRANSFERASE AF380"/>
    <property type="match status" value="1"/>
</dbReference>
<evidence type="ECO:0000313" key="4">
    <source>
        <dbReference type="Proteomes" id="UP001302316"/>
    </source>
</evidence>
<dbReference type="SUPFAM" id="SSF53474">
    <property type="entry name" value="alpha/beta-Hydrolases"/>
    <property type="match status" value="1"/>
</dbReference>
<reference evidence="3 4" key="1">
    <citation type="submission" date="2023-12" db="EMBL/GenBank/DDBJ databases">
        <title>Whole-genome sequencing of halo(alkali)philic microorganisms from hypersaline lakes.</title>
        <authorList>
            <person name="Sorokin D.Y."/>
            <person name="Merkel A.Y."/>
            <person name="Messina E."/>
            <person name="Yakimov M."/>
        </authorList>
    </citation>
    <scope>NUCLEOTIDE SEQUENCE [LARGE SCALE GENOMIC DNA]</scope>
    <source>
        <strain evidence="3 4">AB-CW1</strain>
    </source>
</reference>
<dbReference type="EMBL" id="JAYGII010000013">
    <property type="protein sequence ID" value="MEA5445705.1"/>
    <property type="molecule type" value="Genomic_DNA"/>
</dbReference>
<dbReference type="PROSITE" id="PS51257">
    <property type="entry name" value="PROKAR_LIPOPROTEIN"/>
    <property type="match status" value="1"/>
</dbReference>